<evidence type="ECO:0000313" key="4">
    <source>
        <dbReference type="EMBL" id="KAF8662482.1"/>
    </source>
</evidence>
<evidence type="ECO:0000256" key="1">
    <source>
        <dbReference type="ARBA" id="ARBA00009861"/>
    </source>
</evidence>
<evidence type="ECO:0000313" key="5">
    <source>
        <dbReference type="Proteomes" id="UP000636709"/>
    </source>
</evidence>
<comment type="similarity">
    <text evidence="1">Belongs to the plant acyltransferase family.</text>
</comment>
<keyword evidence="5" id="KW-1185">Reference proteome</keyword>
<proteinExistence type="inferred from homology"/>
<dbReference type="PANTHER" id="PTHR31642">
    <property type="entry name" value="TRICHOTHECENE 3-O-ACETYLTRANSFERASE"/>
    <property type="match status" value="1"/>
</dbReference>
<dbReference type="Proteomes" id="UP000636709">
    <property type="component" value="Unassembled WGS sequence"/>
</dbReference>
<reference evidence="4" key="1">
    <citation type="submission" date="2020-07" db="EMBL/GenBank/DDBJ databases">
        <title>Genome sequence and genetic diversity analysis of an under-domesticated orphan crop, white fonio (Digitaria exilis).</title>
        <authorList>
            <person name="Bennetzen J.L."/>
            <person name="Chen S."/>
            <person name="Ma X."/>
            <person name="Wang X."/>
            <person name="Yssel A.E.J."/>
            <person name="Chaluvadi S.R."/>
            <person name="Johnson M."/>
            <person name="Gangashetty P."/>
            <person name="Hamidou F."/>
            <person name="Sanogo M.D."/>
            <person name="Zwaenepoel A."/>
            <person name="Wallace J."/>
            <person name="Van De Peer Y."/>
            <person name="Van Deynze A."/>
        </authorList>
    </citation>
    <scope>NUCLEOTIDE SEQUENCE</scope>
    <source>
        <tissue evidence="4">Leaves</tissue>
    </source>
</reference>
<dbReference type="InterPro" id="IPR023213">
    <property type="entry name" value="CAT-like_dom_sf"/>
</dbReference>
<sequence length="247" mass="26725">MPAFDHLSVEFKPATIARHDGTAAVATEKIKNLKVSFTGEFVTELKAHVVSGGAHQRCSTFQCLLACVWKKITAARGLDPEDFTQVRVAVNCRGRADPPLPASFFGNMVLWAFPRLKVMDLLTSSYGDMVATIGNAVARIDGEYIQSFIDFGVVVDDDGRKGEDDDVVATAATVAGTVLCPDMEVDSWLGFKFHQTDFGTGPPCAFVTPGIVVDGLMVFVPSSDMKGGVELFIGLMEDHVEDFHKIC</sequence>
<dbReference type="PANTHER" id="PTHR31642:SF331">
    <property type="entry name" value="TRYPTAMINE BENZOYLTRANSFERASE 2"/>
    <property type="match status" value="1"/>
</dbReference>
<protein>
    <submittedName>
        <fullName evidence="4">Uncharacterized protein</fullName>
    </submittedName>
</protein>
<dbReference type="Gene3D" id="3.30.559.10">
    <property type="entry name" value="Chloramphenicol acetyltransferase-like domain"/>
    <property type="match status" value="1"/>
</dbReference>
<dbReference type="Gramene" id="Dexi6A01G0006350.1">
    <property type="protein sequence ID" value="Dexi6A01G0006350.1:cds"/>
    <property type="gene ID" value="Dexi6A01G0006350"/>
</dbReference>
<organism evidence="4 5">
    <name type="scientific">Digitaria exilis</name>
    <dbReference type="NCBI Taxonomy" id="1010633"/>
    <lineage>
        <taxon>Eukaryota</taxon>
        <taxon>Viridiplantae</taxon>
        <taxon>Streptophyta</taxon>
        <taxon>Embryophyta</taxon>
        <taxon>Tracheophyta</taxon>
        <taxon>Spermatophyta</taxon>
        <taxon>Magnoliopsida</taxon>
        <taxon>Liliopsida</taxon>
        <taxon>Poales</taxon>
        <taxon>Poaceae</taxon>
        <taxon>PACMAD clade</taxon>
        <taxon>Panicoideae</taxon>
        <taxon>Panicodae</taxon>
        <taxon>Paniceae</taxon>
        <taxon>Anthephorinae</taxon>
        <taxon>Digitaria</taxon>
    </lineage>
</organism>
<gene>
    <name evidence="4" type="ORF">HU200_056071</name>
</gene>
<keyword evidence="2" id="KW-0808">Transferase</keyword>
<dbReference type="GO" id="GO:0016747">
    <property type="term" value="F:acyltransferase activity, transferring groups other than amino-acyl groups"/>
    <property type="evidence" value="ECO:0007669"/>
    <property type="project" value="TreeGrafter"/>
</dbReference>
<dbReference type="Pfam" id="PF02458">
    <property type="entry name" value="Transferase"/>
    <property type="match status" value="1"/>
</dbReference>
<accession>A0A835AJI9</accession>
<comment type="caution">
    <text evidence="4">The sequence shown here is derived from an EMBL/GenBank/DDBJ whole genome shotgun (WGS) entry which is preliminary data.</text>
</comment>
<dbReference type="AlphaFoldDB" id="A0A835AJI9"/>
<dbReference type="InterPro" id="IPR050317">
    <property type="entry name" value="Plant_Fungal_Acyltransferase"/>
</dbReference>
<evidence type="ECO:0000256" key="3">
    <source>
        <dbReference type="ARBA" id="ARBA00023315"/>
    </source>
</evidence>
<dbReference type="OrthoDB" id="663137at2759"/>
<evidence type="ECO:0000256" key="2">
    <source>
        <dbReference type="ARBA" id="ARBA00022679"/>
    </source>
</evidence>
<dbReference type="FunFam" id="3.30.559.10:FF:000008">
    <property type="entry name" value="Tryptamine hydroxycinnamoyl transferase"/>
    <property type="match status" value="1"/>
</dbReference>
<keyword evidence="3" id="KW-0012">Acyltransferase</keyword>
<dbReference type="EMBL" id="JACEFO010002380">
    <property type="protein sequence ID" value="KAF8662482.1"/>
    <property type="molecule type" value="Genomic_DNA"/>
</dbReference>
<name>A0A835AJI9_9POAL</name>